<evidence type="ECO:0000259" key="6">
    <source>
        <dbReference type="Pfam" id="PF26388"/>
    </source>
</evidence>
<dbReference type="Pfam" id="PF26385">
    <property type="entry name" value="DUF6079_4th"/>
    <property type="match status" value="1"/>
</dbReference>
<feature type="domain" description="DUF6079" evidence="3">
    <location>
        <begin position="477"/>
        <end position="675"/>
    </location>
</feature>
<evidence type="ECO:0000259" key="5">
    <source>
        <dbReference type="Pfam" id="PF26387"/>
    </source>
</evidence>
<sequence>MKYRDLVQFEPIESVVQLIEADAVDYAEKLVTTYVISDGMAERLTEVVFEQLQFERPADNKGLLVVGNYGTGKSHLMSVVSAVAEHGELAEKIRHPAVREKALEIGGKFRVIRTEIGSTTMSLRNFVVGELEAGLAKLGVDFTFPPEEEVRNNKDAFHAMMGAFETRYPDQGLLLVIDELLDYLRTRKEHDLIRDLNFLREMGETCRTTRFRVIGGVQEMLFDNPRFQFVAEQLRRVRDRFEQVRIVREDVATVVAERLLKKDERQKAWVREHLAKFTRLYDNLNERMETYVSLFPVHPAYLEAFEQVAAVEKREILKTLSAEIRKRFDETVPEDEPGIISYDSYWPYLEGNVSNKTDPDLKKVIDTSKVLREKVVRNITQPSYKALALRIVNALSVHRLTTGDITNRIGVTPNMLRDDLFLFSPTIADEDADFLSITIETVLKEIQKAASGEYIAFNKENGQYYLDVEGGVDVERLIEQKAETLSDAQLDRHYFDALEKALECSDTPYRSGFRLWPHGLLWADRKVTRPGYLFLGTPNERSTAQPPRDFYLYMVQPFDPPRFRDEQRGDEVFFRLVHRDDTFMHHMTRYAAARELEINATTATKKRYVDHISRHLKSLNAWLRENFGTAFRITHKGVSKKASEYLSGLSANATLREMVDHVGAACLSAWFEERYPDYPSFRAVPGSTGITVSNRDSYADSALKWLAGHKTAGGEGVLKGLVLLHDGKVEPQRSAYAKWILDLLEKKGEGQVLNRSELIEELYGGEVQVAAGPFRLEPEWVAVILAALVYAGLAEIQLPGEKIDATGMERLASLPVKKLVEFKYVKKPSGLPLGVLRELFDLLDVQRGLLSNPNDRQLLETAVHAMQRRINDLLEATVKTLRVVKSGIPCWDGFVLSEAERQALQAQLDGWQDFLQSLTRYNTPAKLNNLHITVDDVKKQQAAFSQLARVEQLKQRADDIQAHAAYLNAAAQTLPDDHSWNRQVAQLRHQAIAAVHDGRAREVVSKMVQLKQAYIDLYLDLHGKHRLGYQQDERKARLIRDPRLAVLNELARIELLPRLQLTRWRERLAMLQSCWKLTRDQLESHPVCPACRFKPAEEPTLPSTDLDTLEDELQRMFDEWTAMLHRELAKPELREAIDLLAPEQRELIEEFLNWQAQSEPLDPAFIEAARTVLRGIEKAVLRIDELAAALGGGAPLTVEEVKARFDALLGKLTQGKEPARLRIILQWTEREGIHHGE</sequence>
<keyword evidence="8" id="KW-1185">Reference proteome</keyword>
<dbReference type="Pfam" id="PF26383">
    <property type="entry name" value="DUF6079_2nd"/>
    <property type="match status" value="1"/>
</dbReference>
<dbReference type="Proteomes" id="UP000237797">
    <property type="component" value="Unassembled WGS sequence"/>
</dbReference>
<evidence type="ECO:0000259" key="1">
    <source>
        <dbReference type="Pfam" id="PF19557"/>
    </source>
</evidence>
<feature type="domain" description="DUF6079" evidence="4">
    <location>
        <begin position="696"/>
        <end position="827"/>
    </location>
</feature>
<feature type="domain" description="DUF6079" evidence="5">
    <location>
        <begin position="832"/>
        <end position="1022"/>
    </location>
</feature>
<feature type="domain" description="DUF6079" evidence="2">
    <location>
        <begin position="263"/>
        <end position="469"/>
    </location>
</feature>
<evidence type="ECO:0000313" key="8">
    <source>
        <dbReference type="Proteomes" id="UP000237797"/>
    </source>
</evidence>
<evidence type="ECO:0000259" key="4">
    <source>
        <dbReference type="Pfam" id="PF26385"/>
    </source>
</evidence>
<dbReference type="OrthoDB" id="8780745at2"/>
<evidence type="ECO:0000259" key="3">
    <source>
        <dbReference type="Pfam" id="PF26384"/>
    </source>
</evidence>
<protein>
    <submittedName>
        <fullName evidence="7">Uncharacterized protein</fullName>
    </submittedName>
</protein>
<dbReference type="InterPro" id="IPR058573">
    <property type="entry name" value="DUF6079_5th"/>
</dbReference>
<dbReference type="InterPro" id="IPR045725">
    <property type="entry name" value="DUF6079_N"/>
</dbReference>
<dbReference type="InterPro" id="IPR058571">
    <property type="entry name" value="DUF6079_3rd"/>
</dbReference>
<reference evidence="7 8" key="1">
    <citation type="submission" date="2018-03" db="EMBL/GenBank/DDBJ databases">
        <title>Genomic Encyclopedia of Archaeal and Bacterial Type Strains, Phase II (KMG-II): from individual species to whole genera.</title>
        <authorList>
            <person name="Goeker M."/>
        </authorList>
    </citation>
    <scope>NUCLEOTIDE SEQUENCE [LARGE SCALE GENOMIC DNA]</scope>
    <source>
        <strain evidence="7 8">DSM 44946</strain>
    </source>
</reference>
<evidence type="ECO:0000259" key="2">
    <source>
        <dbReference type="Pfam" id="PF26383"/>
    </source>
</evidence>
<dbReference type="Pfam" id="PF26384">
    <property type="entry name" value="DUF6079_3rd"/>
    <property type="match status" value="1"/>
</dbReference>
<gene>
    <name evidence="7" type="ORF">CLV97_10151</name>
</gene>
<evidence type="ECO:0000313" key="7">
    <source>
        <dbReference type="EMBL" id="PRX42563.1"/>
    </source>
</evidence>
<dbReference type="Pfam" id="PF19557">
    <property type="entry name" value="DUF6079_1st"/>
    <property type="match status" value="1"/>
</dbReference>
<dbReference type="InterPro" id="IPR058574">
    <property type="entry name" value="DUF6079_6th"/>
</dbReference>
<dbReference type="RefSeq" id="WP_106343732.1">
    <property type="nucleotide sequence ID" value="NZ_PVNE01000001.1"/>
</dbReference>
<name>A0A2T0LJ80_9BACL</name>
<organism evidence="7 8">
    <name type="scientific">Planifilum fimeticola</name>
    <dbReference type="NCBI Taxonomy" id="201975"/>
    <lineage>
        <taxon>Bacteria</taxon>
        <taxon>Bacillati</taxon>
        <taxon>Bacillota</taxon>
        <taxon>Bacilli</taxon>
        <taxon>Bacillales</taxon>
        <taxon>Thermoactinomycetaceae</taxon>
        <taxon>Planifilum</taxon>
    </lineage>
</organism>
<dbReference type="InterPro" id="IPR058569">
    <property type="entry name" value="DUF6079_2nd"/>
</dbReference>
<proteinExistence type="predicted"/>
<dbReference type="AlphaFoldDB" id="A0A2T0LJ80"/>
<feature type="domain" description="DUF6079" evidence="6">
    <location>
        <begin position="1031"/>
        <end position="1119"/>
    </location>
</feature>
<dbReference type="Pfam" id="PF26387">
    <property type="entry name" value="DUF6079_5th"/>
    <property type="match status" value="1"/>
</dbReference>
<dbReference type="EMBL" id="PVNE01000001">
    <property type="protein sequence ID" value="PRX42563.1"/>
    <property type="molecule type" value="Genomic_DNA"/>
</dbReference>
<dbReference type="InterPro" id="IPR058572">
    <property type="entry name" value="DUF6079_4th"/>
</dbReference>
<accession>A0A2T0LJ80</accession>
<feature type="domain" description="DUF6079" evidence="1">
    <location>
        <begin position="20"/>
        <end position="248"/>
    </location>
</feature>
<comment type="caution">
    <text evidence="7">The sequence shown here is derived from an EMBL/GenBank/DDBJ whole genome shotgun (WGS) entry which is preliminary data.</text>
</comment>
<dbReference type="Pfam" id="PF26388">
    <property type="entry name" value="DUF6079_6th"/>
    <property type="match status" value="1"/>
</dbReference>